<proteinExistence type="inferred from homology"/>
<dbReference type="Gene3D" id="3.30.70.1060">
    <property type="entry name" value="Dimeric alpha+beta barrel"/>
    <property type="match status" value="1"/>
</dbReference>
<dbReference type="EMBL" id="JADIKG010000013">
    <property type="protein sequence ID" value="MFK2874690.1"/>
    <property type="molecule type" value="Genomic_DNA"/>
</dbReference>
<dbReference type="InterPro" id="IPR011008">
    <property type="entry name" value="Dimeric_a/b-barrel"/>
</dbReference>
<evidence type="ECO:0000259" key="2">
    <source>
        <dbReference type="Pfam" id="PF03795"/>
    </source>
</evidence>
<comment type="caution">
    <text evidence="3">The sequence shown here is derived from an EMBL/GenBank/DDBJ whole genome shotgun (WGS) entry which is preliminary data.</text>
</comment>
<protein>
    <recommendedName>
        <fullName evidence="2">YCII-related domain-containing protein</fullName>
    </recommendedName>
</protein>
<keyword evidence="4" id="KW-1185">Reference proteome</keyword>
<dbReference type="Pfam" id="PF03795">
    <property type="entry name" value="YCII"/>
    <property type="match status" value="1"/>
</dbReference>
<dbReference type="Proteomes" id="UP001620405">
    <property type="component" value="Unassembled WGS sequence"/>
</dbReference>
<dbReference type="PANTHER" id="PTHR35174:SF3">
    <property type="entry name" value="BLL7171 PROTEIN"/>
    <property type="match status" value="1"/>
</dbReference>
<gene>
    <name evidence="3" type="ORF">ISP13_14190</name>
</gene>
<dbReference type="RefSeq" id="WP_284396700.1">
    <property type="nucleotide sequence ID" value="NZ_BSNQ01000003.1"/>
</dbReference>
<sequence>MPQYLISTYLPDNYDPSVESEATIEGIHALNREMIAAGVRKFACGLSPKAMTLRGQPNGEVVVTDGPYIEAKEYVGGLAILETADLDELLAWARKGAKAFPSVVEVREIFFMPAPAKD</sequence>
<evidence type="ECO:0000256" key="1">
    <source>
        <dbReference type="ARBA" id="ARBA00007689"/>
    </source>
</evidence>
<evidence type="ECO:0000313" key="4">
    <source>
        <dbReference type="Proteomes" id="UP001620405"/>
    </source>
</evidence>
<dbReference type="SUPFAM" id="SSF54909">
    <property type="entry name" value="Dimeric alpha+beta barrel"/>
    <property type="match status" value="1"/>
</dbReference>
<comment type="similarity">
    <text evidence="1">Belongs to the YciI family.</text>
</comment>
<dbReference type="PANTHER" id="PTHR35174">
    <property type="entry name" value="BLL7171 PROTEIN-RELATED"/>
    <property type="match status" value="1"/>
</dbReference>
<name>A0ABW8IXE2_9GAMM</name>
<feature type="domain" description="YCII-related" evidence="2">
    <location>
        <begin position="13"/>
        <end position="110"/>
    </location>
</feature>
<dbReference type="InterPro" id="IPR005545">
    <property type="entry name" value="YCII"/>
</dbReference>
<organism evidence="3 4">
    <name type="scientific">Dyella lipolytica</name>
    <dbReference type="NCBI Taxonomy" id="1867835"/>
    <lineage>
        <taxon>Bacteria</taxon>
        <taxon>Pseudomonadati</taxon>
        <taxon>Pseudomonadota</taxon>
        <taxon>Gammaproteobacteria</taxon>
        <taxon>Lysobacterales</taxon>
        <taxon>Rhodanobacteraceae</taxon>
        <taxon>Dyella</taxon>
    </lineage>
</organism>
<accession>A0ABW8IXE2</accession>
<reference evidence="3 4" key="1">
    <citation type="submission" date="2020-10" db="EMBL/GenBank/DDBJ databases">
        <title>Phylogeny of dyella-like bacteria.</title>
        <authorList>
            <person name="Fu J."/>
        </authorList>
    </citation>
    <scope>NUCLEOTIDE SEQUENCE [LARGE SCALE GENOMIC DNA]</scope>
    <source>
        <strain evidence="3 4">DHOB07</strain>
    </source>
</reference>
<evidence type="ECO:0000313" key="3">
    <source>
        <dbReference type="EMBL" id="MFK2874690.1"/>
    </source>
</evidence>